<evidence type="ECO:0000313" key="2">
    <source>
        <dbReference type="Proteomes" id="UP001341840"/>
    </source>
</evidence>
<comment type="caution">
    <text evidence="1">The sequence shown here is derived from an EMBL/GenBank/DDBJ whole genome shotgun (WGS) entry which is preliminary data.</text>
</comment>
<sequence length="94" mass="10773">WVPGVYTSEEDMRFHIDWFEGPVWRPLGSLMVAEDAWYSFFGDGCQELGRQRIQNGDTPAMIRSDEGRARERAALLGLKSRVAAEKTRFPLNPE</sequence>
<dbReference type="Proteomes" id="UP001341840">
    <property type="component" value="Unassembled WGS sequence"/>
</dbReference>
<protein>
    <submittedName>
        <fullName evidence="1">Uncharacterized protein</fullName>
    </submittedName>
</protein>
<reference evidence="1 2" key="1">
    <citation type="journal article" date="2023" name="Plants (Basel)">
        <title>Bridging the Gap: Combining Genomics and Transcriptomics Approaches to Understand Stylosanthes scabra, an Orphan Legume from the Brazilian Caatinga.</title>
        <authorList>
            <person name="Ferreira-Neto J.R.C."/>
            <person name="da Silva M.D."/>
            <person name="Binneck E."/>
            <person name="de Melo N.F."/>
            <person name="da Silva R.H."/>
            <person name="de Melo A.L.T.M."/>
            <person name="Pandolfi V."/>
            <person name="Bustamante F.O."/>
            <person name="Brasileiro-Vidal A.C."/>
            <person name="Benko-Iseppon A.M."/>
        </authorList>
    </citation>
    <scope>NUCLEOTIDE SEQUENCE [LARGE SCALE GENOMIC DNA]</scope>
    <source>
        <tissue evidence="1">Leaves</tissue>
    </source>
</reference>
<proteinExistence type="predicted"/>
<dbReference type="EMBL" id="JASCZI010064974">
    <property type="protein sequence ID" value="MED6141836.1"/>
    <property type="molecule type" value="Genomic_DNA"/>
</dbReference>
<accession>A0ABU6T0N2</accession>
<organism evidence="1 2">
    <name type="scientific">Stylosanthes scabra</name>
    <dbReference type="NCBI Taxonomy" id="79078"/>
    <lineage>
        <taxon>Eukaryota</taxon>
        <taxon>Viridiplantae</taxon>
        <taxon>Streptophyta</taxon>
        <taxon>Embryophyta</taxon>
        <taxon>Tracheophyta</taxon>
        <taxon>Spermatophyta</taxon>
        <taxon>Magnoliopsida</taxon>
        <taxon>eudicotyledons</taxon>
        <taxon>Gunneridae</taxon>
        <taxon>Pentapetalae</taxon>
        <taxon>rosids</taxon>
        <taxon>fabids</taxon>
        <taxon>Fabales</taxon>
        <taxon>Fabaceae</taxon>
        <taxon>Papilionoideae</taxon>
        <taxon>50 kb inversion clade</taxon>
        <taxon>dalbergioids sensu lato</taxon>
        <taxon>Dalbergieae</taxon>
        <taxon>Pterocarpus clade</taxon>
        <taxon>Stylosanthes</taxon>
    </lineage>
</organism>
<feature type="non-terminal residue" evidence="1">
    <location>
        <position position="1"/>
    </location>
</feature>
<keyword evidence="2" id="KW-1185">Reference proteome</keyword>
<feature type="non-terminal residue" evidence="1">
    <location>
        <position position="94"/>
    </location>
</feature>
<gene>
    <name evidence="1" type="ORF">PIB30_107413</name>
</gene>
<name>A0ABU6T0N2_9FABA</name>
<evidence type="ECO:0000313" key="1">
    <source>
        <dbReference type="EMBL" id="MED6141836.1"/>
    </source>
</evidence>